<protein>
    <submittedName>
        <fullName evidence="1">Uncharacterized protein</fullName>
    </submittedName>
</protein>
<comment type="caution">
    <text evidence="1">The sequence shown here is derived from an EMBL/GenBank/DDBJ whole genome shotgun (WGS) entry which is preliminary data.</text>
</comment>
<name>X1CEZ7_9ZZZZ</name>
<dbReference type="AlphaFoldDB" id="X1CEZ7"/>
<dbReference type="EMBL" id="BART01036020">
    <property type="protein sequence ID" value="GAH06886.1"/>
    <property type="molecule type" value="Genomic_DNA"/>
</dbReference>
<evidence type="ECO:0000313" key="1">
    <source>
        <dbReference type="EMBL" id="GAH06886.1"/>
    </source>
</evidence>
<reference evidence="1" key="1">
    <citation type="journal article" date="2014" name="Front. Microbiol.">
        <title>High frequency of phylogenetically diverse reductive dehalogenase-homologous genes in deep subseafloor sedimentary metagenomes.</title>
        <authorList>
            <person name="Kawai M."/>
            <person name="Futagami T."/>
            <person name="Toyoda A."/>
            <person name="Takaki Y."/>
            <person name="Nishi S."/>
            <person name="Hori S."/>
            <person name="Arai W."/>
            <person name="Tsubouchi T."/>
            <person name="Morono Y."/>
            <person name="Uchiyama I."/>
            <person name="Ito T."/>
            <person name="Fujiyama A."/>
            <person name="Inagaki F."/>
            <person name="Takami H."/>
        </authorList>
    </citation>
    <scope>NUCLEOTIDE SEQUENCE</scope>
    <source>
        <strain evidence="1">Expedition CK06-06</strain>
    </source>
</reference>
<gene>
    <name evidence="1" type="ORF">S01H4_60923</name>
</gene>
<accession>X1CEZ7</accession>
<proteinExistence type="predicted"/>
<sequence length="76" mass="8294">MAWLGLLPPLPPLLPSLSLALATLASQGNYNPSGANFCESMLNPLWGDPFDEVLHPFDGYWAYMNVAKEFGVVVVE</sequence>
<organism evidence="1">
    <name type="scientific">marine sediment metagenome</name>
    <dbReference type="NCBI Taxonomy" id="412755"/>
    <lineage>
        <taxon>unclassified sequences</taxon>
        <taxon>metagenomes</taxon>
        <taxon>ecological metagenomes</taxon>
    </lineage>
</organism>